<feature type="domain" description="Cadherin" evidence="21">
    <location>
        <begin position="2805"/>
        <end position="2911"/>
    </location>
</feature>
<feature type="domain" description="Cadherin" evidence="21">
    <location>
        <begin position="2289"/>
        <end position="2388"/>
    </location>
</feature>
<dbReference type="InterPro" id="IPR000233">
    <property type="entry name" value="Cadherin_Y-type_LIR"/>
</dbReference>
<dbReference type="PROSITE" id="PS00022">
    <property type="entry name" value="EGF_1"/>
    <property type="match status" value="3"/>
</dbReference>
<dbReference type="GO" id="GO:0007043">
    <property type="term" value="P:cell-cell junction assembly"/>
    <property type="evidence" value="ECO:0007669"/>
    <property type="project" value="TreeGrafter"/>
</dbReference>
<evidence type="ECO:0000313" key="23">
    <source>
        <dbReference type="Proteomes" id="UP000225706"/>
    </source>
</evidence>
<feature type="domain" description="Cadherin" evidence="21">
    <location>
        <begin position="1610"/>
        <end position="1726"/>
    </location>
</feature>
<dbReference type="STRING" id="50429.A0A2B4SY41"/>
<dbReference type="PROSITE" id="PS01186">
    <property type="entry name" value="EGF_2"/>
    <property type="match status" value="2"/>
</dbReference>
<name>A0A2B4SY41_STYPI</name>
<feature type="domain" description="Cadherin" evidence="21">
    <location>
        <begin position="2124"/>
        <end position="2223"/>
    </location>
</feature>
<dbReference type="InterPro" id="IPR027397">
    <property type="entry name" value="Catenin-bd_sf"/>
</dbReference>
<dbReference type="PROSITE" id="PS50026">
    <property type="entry name" value="EGF_3"/>
    <property type="match status" value="3"/>
</dbReference>
<dbReference type="Pfam" id="PF24811">
    <property type="entry name" value="Ig_Shg"/>
    <property type="match status" value="1"/>
</dbReference>
<dbReference type="OrthoDB" id="26203at2759"/>
<dbReference type="FunFam" id="2.60.40.60:FF:000005">
    <property type="entry name" value="Protocadherin 9"/>
    <property type="match status" value="2"/>
</dbReference>
<dbReference type="SMART" id="SM00282">
    <property type="entry name" value="LamG"/>
    <property type="match status" value="2"/>
</dbReference>
<dbReference type="Gene3D" id="2.60.40.60">
    <property type="entry name" value="Cadherins"/>
    <property type="match status" value="30"/>
</dbReference>
<evidence type="ECO:0000259" key="20">
    <source>
        <dbReference type="PROSITE" id="PS50026"/>
    </source>
</evidence>
<feature type="domain" description="EGF-like" evidence="20">
    <location>
        <begin position="3721"/>
        <end position="3757"/>
    </location>
</feature>
<feature type="domain" description="Cadherin" evidence="21">
    <location>
        <begin position="135"/>
        <end position="248"/>
    </location>
</feature>
<dbReference type="PROSITE" id="PS50025">
    <property type="entry name" value="LAM_G_DOMAIN"/>
    <property type="match status" value="2"/>
</dbReference>
<feature type="domain" description="Cadherin" evidence="21">
    <location>
        <begin position="473"/>
        <end position="577"/>
    </location>
</feature>
<comment type="subcellular location">
    <subcellularLocation>
        <location evidence="1 15">Cell membrane</location>
        <topology evidence="1 15">Single-pass type I membrane protein</topology>
    </subcellularLocation>
</comment>
<feature type="transmembrane region" description="Helical" evidence="18">
    <location>
        <begin position="12"/>
        <end position="29"/>
    </location>
</feature>
<feature type="domain" description="EGF-like" evidence="20">
    <location>
        <begin position="3482"/>
        <end position="3518"/>
    </location>
</feature>
<dbReference type="CDD" id="cd00110">
    <property type="entry name" value="LamG"/>
    <property type="match status" value="2"/>
</dbReference>
<dbReference type="PANTHER" id="PTHR24027:SF422">
    <property type="entry name" value="CADHERIN DOMAIN-CONTAINING PROTEIN"/>
    <property type="match status" value="1"/>
</dbReference>
<comment type="caution">
    <text evidence="22">The sequence shown here is derived from an EMBL/GenBank/DDBJ whole genome shotgun (WGS) entry which is preliminary data.</text>
</comment>
<dbReference type="CDD" id="cd00054">
    <property type="entry name" value="EGF_CA"/>
    <property type="match status" value="3"/>
</dbReference>
<evidence type="ECO:0000256" key="15">
    <source>
        <dbReference type="RuleBase" id="RU003318"/>
    </source>
</evidence>
<feature type="domain" description="Cadherin" evidence="21">
    <location>
        <begin position="686"/>
        <end position="787"/>
    </location>
</feature>
<keyword evidence="23" id="KW-1185">Reference proteome</keyword>
<dbReference type="InterPro" id="IPR013320">
    <property type="entry name" value="ConA-like_dom_sf"/>
</dbReference>
<dbReference type="GO" id="GO:0005509">
    <property type="term" value="F:calcium ion binding"/>
    <property type="evidence" value="ECO:0007669"/>
    <property type="project" value="UniProtKB-UniRule"/>
</dbReference>
<evidence type="ECO:0000259" key="21">
    <source>
        <dbReference type="PROSITE" id="PS50268"/>
    </source>
</evidence>
<evidence type="ECO:0000256" key="13">
    <source>
        <dbReference type="PROSITE-ProRule" id="PRU00043"/>
    </source>
</evidence>
<feature type="transmembrane region" description="Helical" evidence="18">
    <location>
        <begin position="4048"/>
        <end position="4070"/>
    </location>
</feature>
<dbReference type="GO" id="GO:0008013">
    <property type="term" value="F:beta-catenin binding"/>
    <property type="evidence" value="ECO:0007669"/>
    <property type="project" value="TreeGrafter"/>
</dbReference>
<dbReference type="GO" id="GO:0007163">
    <property type="term" value="P:establishment or maintenance of cell polarity"/>
    <property type="evidence" value="ECO:0007669"/>
    <property type="project" value="UniProtKB-ARBA"/>
</dbReference>
<feature type="domain" description="Cadherin" evidence="21">
    <location>
        <begin position="1296"/>
        <end position="1414"/>
    </location>
</feature>
<feature type="compositionally biased region" description="Basic and acidic residues" evidence="17">
    <location>
        <begin position="4215"/>
        <end position="4224"/>
    </location>
</feature>
<evidence type="ECO:0000256" key="9">
    <source>
        <dbReference type="ARBA" id="ARBA00022989"/>
    </source>
</evidence>
<feature type="domain" description="Cadherin" evidence="21">
    <location>
        <begin position="1715"/>
        <end position="1814"/>
    </location>
</feature>
<dbReference type="FunFam" id="2.60.40.60:FF:000015">
    <property type="entry name" value="FAT atypical cadherin 1"/>
    <property type="match status" value="1"/>
</dbReference>
<evidence type="ECO:0000256" key="16">
    <source>
        <dbReference type="RuleBase" id="RU004357"/>
    </source>
</evidence>
<dbReference type="GO" id="GO:0007156">
    <property type="term" value="P:homophilic cell adhesion via plasma membrane adhesion molecules"/>
    <property type="evidence" value="ECO:0007669"/>
    <property type="project" value="InterPro"/>
</dbReference>
<dbReference type="SMART" id="SM00112">
    <property type="entry name" value="CA"/>
    <property type="match status" value="31"/>
</dbReference>
<feature type="domain" description="Cadherin" evidence="21">
    <location>
        <begin position="1919"/>
        <end position="2022"/>
    </location>
</feature>
<dbReference type="GO" id="GO:0016339">
    <property type="term" value="P:calcium-dependent cell-cell adhesion via plasma membrane cell adhesion molecules"/>
    <property type="evidence" value="ECO:0007669"/>
    <property type="project" value="TreeGrafter"/>
</dbReference>
<gene>
    <name evidence="22" type="primary">Fat4</name>
    <name evidence="22" type="ORF">AWC38_SpisGene26</name>
</gene>
<organism evidence="22 23">
    <name type="scientific">Stylophora pistillata</name>
    <name type="common">Smooth cauliflower coral</name>
    <dbReference type="NCBI Taxonomy" id="50429"/>
    <lineage>
        <taxon>Eukaryota</taxon>
        <taxon>Metazoa</taxon>
        <taxon>Cnidaria</taxon>
        <taxon>Anthozoa</taxon>
        <taxon>Hexacorallia</taxon>
        <taxon>Scleractinia</taxon>
        <taxon>Astrocoeniina</taxon>
        <taxon>Pocilloporidae</taxon>
        <taxon>Stylophora</taxon>
    </lineage>
</organism>
<dbReference type="Pfam" id="PF02210">
    <property type="entry name" value="Laminin_G_2"/>
    <property type="match status" value="2"/>
</dbReference>
<feature type="domain" description="Cadherin" evidence="21">
    <location>
        <begin position="1415"/>
        <end position="1516"/>
    </location>
</feature>
<feature type="domain" description="Laminin G" evidence="19">
    <location>
        <begin position="3762"/>
        <end position="3960"/>
    </location>
</feature>
<feature type="domain" description="Cadherin" evidence="21">
    <location>
        <begin position="1517"/>
        <end position="1615"/>
    </location>
</feature>
<feature type="region of interest" description="Disordered" evidence="17">
    <location>
        <begin position="4311"/>
        <end position="4356"/>
    </location>
</feature>
<evidence type="ECO:0000256" key="3">
    <source>
        <dbReference type="ARBA" id="ARBA00022536"/>
    </source>
</evidence>
<keyword evidence="3 14" id="KW-0245">EGF-like domain</keyword>
<dbReference type="GO" id="GO:0000902">
    <property type="term" value="P:cell morphogenesis"/>
    <property type="evidence" value="ECO:0007669"/>
    <property type="project" value="TreeGrafter"/>
</dbReference>
<sequence>MRRKRISPCVRFPTITHLLVGFICITFFVRNSTSLETVEVYEGLPPGSAVLKLKRKPGIVYSLHRDSSTADGLGLFYIDSKGVLTSKVTLDYEDERGNEFDLLVISREISKTEVGFGSIVRVRILDRNDNPPKFPNELYSCSLLENSRTGTYVQGLESVFASDLDSGKNSVRKYSIVGGNEAGKFDVDVEELNGVKFLRLKTKALIDREETPFFVLTVKVEDGGIPSLSSTTQIRVNILDENDQIPTFKPPIYSVAVSENVPIGTSVVQVKAFDGDVGTNAEIYYYFKPEHEFFTVDAHTGVVETACELNFQKGNSFDLRVHAVDRGKTPRQTETIVRIRLVDIESYPPLLGANSAESAPPVFRKHTYFVRIREDFPVGGAVVRVNAHQGGHPLHYERAWRYIIVNNPAIIFHINPRSGVITLREPLEFENHTSFSLVVKAQDEQSKDLYESDARVEIVIQDVHENYFAPIFSRSIEVVSISENSGKSTVVSTFSASDADYGSNGAIAYSVFGGSGLGKFKIDENSGQVRSIVRFNNEMESQFDLHVRASDRSKQPLYSNAYLLIRLQNGGKKRPFFHSPRQLVSVRENSAKGTFVALVRAKMRTQRSNDKRLLEYFVSNGNEGGRFSLNSTSGIISTAGQLDRESKDLYILDIYAHIKGAPLSMSSPVQVVVTVSDENDNSPSFEKNNYQVFVTENIGNISNLLCLAAYDPDAGKNGHLTYSIISGKGPFAIDPVLGVLSAKRSLDYEKQSQHRLVIQAADNGMPSRKTTVEVNIVVEDANDAPIFSQDHYEVTVLESAKIGTDLLAVFLVSDEDAAVKVTILENTDVEDTVAVLTTSDQDRDKNGKFTCSMENMDLETMDTFQVRRTPEGCALVLTGYLDWYRANQYSFSVRATDSAESVQRKSVTANVTIHVQDTNNHDPEFLQASYWVALPNDANMGATVLTVKARDLDEGKNADIRYRLTSDVFTIHPTKGIITLKQGLGSVTSKKYEFSVRATDQGTPNRQTAVSVSVTVHPLSYISPRFLRPVYRKVISEIFKTGAALLTVRAPKSVDFGRSVEYFIVGGDPLNQFSVGTRSGMLTLKKQLDYERINHYVLVVRAVQNGVSSSLPTEVKVFVDVTDVNDRTPRFALPVDPFVITVDEFQPPGTLIAVLKAYDRDTGNHSLITYRLEDANFKIHSYLGTITTKLELYHSQGASRSFVVTATDSTPPYRSARANVVVMINKATPPPRFPDSALAEYVLEDTHVGKSPLQLRSLAESRLTLKYWITDGNQDNQWCIDTTGHVRVNKPLDHEQKKSFHLKIKVDDGITTHIAPSVLFTVEDVNDDVPTFSANVYKFYVSENLPAYNTVAKIGKFEIHPTSGQLTTTEVLDREFMEQHVIMVEAEDAGKPLLSSLVRLTVIVTDVNDNTPVFATELFRAGVPVDAKVGSRIFSVVASDMDWGENGLLSYSVIAGNSDQFIAVDPTDGTVTVARPMTSLKSINFTVMARDQGQPTRNATAEVIVSIYAVEGPPRFLASSYNLRVAENKKAGTEVIRVQAASVDPVISYKILNGNSRKHFHLNEETGLLTTTRSLDYEKFARYQLVVMAIDSSNRMNYVKVVVHVINVNDNEPYFVDIHSGAFEGQVLADAVADSHVMWLKAHDRDGSDVISYKIDNEKAASYFTVNSEGSLRTKRTLRGLQSPFVFRIEALDNGIPSRSTFTSVRLVFLKYDTQQRELQVTVPEDVKQDVVLIKIIDSARIKNPSFSIIYPVGAPFRIDSETGEMRTSRPLDYESTQNYSLILQVQNSKNSEEYTNIDLVVDIEDVNDNSPTFTMEKEDGTYIAKVNRNPVQGTVVYTLTASDRDSRGHLRYSLVSSSDENAVFEVEGESGRVKTVTQQVLMADFYNITVSVSDSDTPSRHTRAILHVQVREYPPTFSREEYVFRIEENTRKGFTIGHIKAHSYSGASLSYTVVHGNVQKKFILDSNTGRLALPDPLDYERDSNVYYIRIKAFEVGVTQRQSSEVNVQVFLKDMNDNAPEFSQQRYRYILPESAPVGTMVMVVSAHDSDSGVNGQFRYYMDNNYFSVNPYTGEITTTKPLDYETARSHTFAVVAQDGGKQVLSGTARVEVTLQNVNDNPPRFSQTVYNSHVNEDAGPGELVTTVQAGDLDLDPVSYSIISGDNNSNFVINNRTGVVRLVAHRAPSLVGPYYELNISASDGLHTSQAVLIVAIQDINNHKPMFKDCDKYQPVIAENLPPGSPVIQKRSYQIRITGKDGGPYQEEAERLMGFCQLEIKIEDVNDNDPVFSNTPFKTNIKEDLEKGDIALHVSATDEDAGSNSLITYSLETPNKQFMISNSTGIITTKGPLSSTKYQFRVIAQDNGKPPRSSKAVVDISVYKAGKDPPKFTEDVYIARVREDVRQGNRVTRVLATSPDPQNLIFYSIVNFPQPVYIDPVQGVIVTQRTLDYELASNYTIHILAQDSQDPPLMSFARLEILVEDVNDSPPQFPVSKYEGQVAENSPVGSSVIEVKADDPDKGENGRVSYAFIRKESNESFELNSKTGLITTKEVFDREETGRYTLIVEARDHGDPRKASSCLVDIIISDQNDNRPVFDQTVYNATVHEDASRGTHILEVSAVDDDIGNNAVVNYFITAGNTRAAFAINKDLGQIVVASSLDRETQDNYKLMIRAVDGKNSGTAVVIIHVKDVNDNNPVFANTTYVAKVYENQPAGSYVTTLSASDKDLGLGGEFSFSISGQGKDAFDIDPITGVVTTIKPLDREAKGRYDFLAFATDNPNAEPGSRRTGSCDVVVWIRDINDKSPQFPDDVYEGTVKENQLPGARVMVLTAVDEDDPNENGNAVMSYKLIDNAGGLFEIDRDSGLISTRKRLDRETVDEYRLVANATDRGRPALWGQVEVMIRVADDNDHPPRFTEQTFVASIFENASIDSSVMTLKATDEDIGSNARLRYSIIEGGADAEEDGSRMFRVVEDTGVIQVARSLDYETQKQYTLKVMVRDSSPPFFSDKAEVMITVQDYNDNPPVFNPVSYAEIVNEDVTPEYFIMKVTATDTDSGSNRDFKFSIFEGDPEGQFRIDPDRGNLYVHRNLDREKRAVYLLTVRATNTATPPLYGHASVKITLNDVNDNGPTFHPSEIRFSVKENSKPPQYLGKISVDDPDLDPPNGAPFFFEIVTGNDQGLFELNNRTGEMSTRAVFDREERESYRLVVAAWDSGNPRKNTKTSLFVHILDENDHQHSVGTLNLELNSYQGKFPGGKIGKVYVVDEDINDDRHYKLISNSSRYFTIQPTTGMIISQPNPPEGNHYLSAIVSDTNSIFTSVICSVFIKVKQVSAEAVHNSMAIRLGGVTRKEFIVSVLARFKESVGSILGTDEDNVDLFSVQDAPRVPRAIDVRFAAHGSPYYAPEKMIAILKNNRPSLNKSLAVFNAKVLAVGVDECLHEPCESGGCTNVLIANGEVEVISERGTCFASIVAILEPRCDDCKGNQKDMTRCKSKPCLNGGTCMDTPQGHKCRCIKDHDGPNCEFTTRSFVPGEWLWLPALEQCSLGSLSLEFATREPNGLLLYGGPTSPVREGDVHDFITLELADGKIRVNMSLGDRNDVVRAGVPGGMALNDGEWHHIEVYRDGSFVRVTVDKCKGARVEAGRVSRAVEDMSHCSSTATLRKKNKFLNLNGPLQLGGVSTTNLLYPKLTVANYEGCIRNVINQGRYYDLKTPIHRNGTKEGCPMVDQHCRKHQCDARSKCVPSWTGYSCHCQFGFTGSTCGRRTRALSYTEGSYTEFLFHLHKFDYEPRETKIKMQIRTRDPDGGLLMHNNGSEEGRFSLLEVVPYDIDGEGESELIVTYTLGYKDQSSPVLQLTGVNVGNGQWHNISVVRERTHVTLSVDSDGDGYSVTEHLGAEHSLFIIDPTRTYIGGAPPSSTSRYRRANIGKDFVGCINDVRFNGHLLYYYNGTNALGNARSVGVSEGCLAEPMCEPNPCNISEWCRDVWRKFVCLPRLCTTQPCKNGGTCFEGADSRGNNKFFCKCPLGFEGALCDVRGRSVVVPEVTGARVEDGLIIGLAILVVTLILSACITFVYLRRSRPKKHDVFDEEDQFKRDNVANYRIEGGGEMDLEEEDQVRDILRSFETNDFSPCLNKTFKISGSNGDVSGPYVVLTALKRDVDGRQPSGVPGSNPLQRPVKLDKQAVQRSYSQEGSDQEPPDSSSSPSAVSTPERRRRVRTSSKGEERHSPEGGEEGVEGSPTRKLTEVFGLSEEEQERMRSPPEGFSSPEKYQSLSKRERGNGASLQRPNKMEEESRKPPQCVEELPLSHNGVESFAMENPLSRPSSDLHSSAIEDGFSPVYRNSIPPRKPPRACFPRGMPPPPGNFIPEDLMQRFCYEGAGSPTISLSTLGDTEGESEAGDNFECVNQMGEKFKKLARIYGQTHSVTFSPHDEVIGE</sequence>
<dbReference type="InterPro" id="IPR001791">
    <property type="entry name" value="Laminin_G"/>
</dbReference>
<dbReference type="GO" id="GO:0005912">
    <property type="term" value="C:adherens junction"/>
    <property type="evidence" value="ECO:0007669"/>
    <property type="project" value="TreeGrafter"/>
</dbReference>
<feature type="domain" description="Cadherin" evidence="21">
    <location>
        <begin position="1134"/>
        <end position="1233"/>
    </location>
</feature>
<evidence type="ECO:0000256" key="2">
    <source>
        <dbReference type="ARBA" id="ARBA00022475"/>
    </source>
</evidence>
<keyword evidence="5" id="KW-0732">Signal</keyword>
<evidence type="ECO:0000256" key="12">
    <source>
        <dbReference type="ARBA" id="ARBA00023180"/>
    </source>
</evidence>
<evidence type="ECO:0000256" key="14">
    <source>
        <dbReference type="PROSITE-ProRule" id="PRU00076"/>
    </source>
</evidence>
<dbReference type="InterPro" id="IPR039808">
    <property type="entry name" value="Cadherin"/>
</dbReference>
<keyword evidence="8 15" id="KW-0130">Cell adhesion</keyword>
<dbReference type="GO" id="GO:0044331">
    <property type="term" value="P:cell-cell adhesion mediated by cadherin"/>
    <property type="evidence" value="ECO:0007669"/>
    <property type="project" value="TreeGrafter"/>
</dbReference>
<feature type="domain" description="Cadherin" evidence="21">
    <location>
        <begin position="2697"/>
        <end position="2804"/>
    </location>
</feature>
<dbReference type="FunFam" id="2.60.40.60:FF:000024">
    <property type="entry name" value="FAT atypical cadherin 3"/>
    <property type="match status" value="1"/>
</dbReference>
<feature type="domain" description="Cadherin" evidence="21">
    <location>
        <begin position="3023"/>
        <end position="3127"/>
    </location>
</feature>
<dbReference type="Proteomes" id="UP000225706">
    <property type="component" value="Unassembled WGS sequence"/>
</dbReference>
<feature type="domain" description="Cadherin" evidence="21">
    <location>
        <begin position="2235"/>
        <end position="2288"/>
    </location>
</feature>
<reference evidence="23" key="1">
    <citation type="journal article" date="2017" name="bioRxiv">
        <title>Comparative analysis of the genomes of Stylophora pistillata and Acropora digitifera provides evidence for extensive differences between species of corals.</title>
        <authorList>
            <person name="Voolstra C.R."/>
            <person name="Li Y."/>
            <person name="Liew Y.J."/>
            <person name="Baumgarten S."/>
            <person name="Zoccola D."/>
            <person name="Flot J.-F."/>
            <person name="Tambutte S."/>
            <person name="Allemand D."/>
            <person name="Aranda M."/>
        </authorList>
    </citation>
    <scope>NUCLEOTIDE SEQUENCE [LARGE SCALE GENOMIC DNA]</scope>
</reference>
<keyword evidence="4 15" id="KW-0812">Transmembrane</keyword>
<dbReference type="EMBL" id="LSMT01000001">
    <property type="protein sequence ID" value="PFX34831.1"/>
    <property type="molecule type" value="Genomic_DNA"/>
</dbReference>
<keyword evidence="2" id="KW-1003">Cell membrane</keyword>
<keyword evidence="9 18" id="KW-1133">Transmembrane helix</keyword>
<keyword evidence="6" id="KW-0677">Repeat</keyword>
<feature type="domain" description="Cadherin" evidence="21">
    <location>
        <begin position="815"/>
        <end position="925"/>
    </location>
</feature>
<dbReference type="GO" id="GO:0045296">
    <property type="term" value="F:cadherin binding"/>
    <property type="evidence" value="ECO:0007669"/>
    <property type="project" value="TreeGrafter"/>
</dbReference>
<feature type="domain" description="Cadherin" evidence="21">
    <location>
        <begin position="1027"/>
        <end position="1131"/>
    </location>
</feature>
<keyword evidence="7 13" id="KW-0106">Calcium</keyword>
<dbReference type="Gene3D" id="4.10.900.10">
    <property type="entry name" value="TCF3-CBD (Catenin binding domain)"/>
    <property type="match status" value="1"/>
</dbReference>
<dbReference type="Pfam" id="PF00008">
    <property type="entry name" value="EGF"/>
    <property type="match status" value="1"/>
</dbReference>
<feature type="domain" description="Cadherin" evidence="21">
    <location>
        <begin position="2595"/>
        <end position="2696"/>
    </location>
</feature>
<dbReference type="SUPFAM" id="SSF57196">
    <property type="entry name" value="EGF/Laminin"/>
    <property type="match status" value="1"/>
</dbReference>
<evidence type="ECO:0000313" key="22">
    <source>
        <dbReference type="EMBL" id="PFX34831.1"/>
    </source>
</evidence>
<feature type="domain" description="Cadherin" evidence="21">
    <location>
        <begin position="249"/>
        <end position="351"/>
    </location>
</feature>
<dbReference type="InterPro" id="IPR020894">
    <property type="entry name" value="Cadherin_CS"/>
</dbReference>
<dbReference type="PANTHER" id="PTHR24027">
    <property type="entry name" value="CADHERIN-23"/>
    <property type="match status" value="1"/>
</dbReference>
<evidence type="ECO:0000256" key="1">
    <source>
        <dbReference type="ARBA" id="ARBA00004251"/>
    </source>
</evidence>
<evidence type="ECO:0000259" key="19">
    <source>
        <dbReference type="PROSITE" id="PS50025"/>
    </source>
</evidence>
<evidence type="ECO:0000256" key="8">
    <source>
        <dbReference type="ARBA" id="ARBA00022889"/>
    </source>
</evidence>
<accession>A0A2B4SY41</accession>
<evidence type="ECO:0000256" key="5">
    <source>
        <dbReference type="ARBA" id="ARBA00022729"/>
    </source>
</evidence>
<dbReference type="FunFam" id="2.60.40.60:FF:000033">
    <property type="entry name" value="FAT atypical cadherin 1"/>
    <property type="match status" value="1"/>
</dbReference>
<dbReference type="Pfam" id="PF00028">
    <property type="entry name" value="Cadherin"/>
    <property type="match status" value="25"/>
</dbReference>
<keyword evidence="12" id="KW-0325">Glycoprotein</keyword>
<dbReference type="CDD" id="cd11304">
    <property type="entry name" value="Cadherin_repeat"/>
    <property type="match status" value="30"/>
</dbReference>
<dbReference type="InterPro" id="IPR002126">
    <property type="entry name" value="Cadherin-like_dom"/>
</dbReference>
<evidence type="ECO:0000256" key="18">
    <source>
        <dbReference type="SAM" id="Phobius"/>
    </source>
</evidence>
<dbReference type="SUPFAM" id="SSF49899">
    <property type="entry name" value="Concanavalin A-like lectins/glucanases"/>
    <property type="match status" value="2"/>
</dbReference>
<dbReference type="Gene3D" id="2.60.120.200">
    <property type="match status" value="2"/>
</dbReference>
<dbReference type="InterPro" id="IPR056370">
    <property type="entry name" value="Shg-like_Ig-like"/>
</dbReference>
<feature type="domain" description="Cadherin" evidence="21">
    <location>
        <begin position="364"/>
        <end position="472"/>
    </location>
</feature>
<dbReference type="SMART" id="SM00181">
    <property type="entry name" value="EGF"/>
    <property type="match status" value="3"/>
</dbReference>
<feature type="domain" description="Cadherin" evidence="21">
    <location>
        <begin position="3128"/>
        <end position="3234"/>
    </location>
</feature>
<protein>
    <submittedName>
        <fullName evidence="22">Protocadherin Fat 4</fullName>
    </submittedName>
</protein>
<evidence type="ECO:0000256" key="7">
    <source>
        <dbReference type="ARBA" id="ARBA00022837"/>
    </source>
</evidence>
<feature type="disulfide bond" evidence="14">
    <location>
        <begin position="3747"/>
        <end position="3756"/>
    </location>
</feature>
<dbReference type="PRINTS" id="PR00205">
    <property type="entry name" value="CADHERIN"/>
</dbReference>
<evidence type="ECO:0000256" key="4">
    <source>
        <dbReference type="ARBA" id="ARBA00022692"/>
    </source>
</evidence>
<feature type="domain" description="Cadherin" evidence="21">
    <location>
        <begin position="2912"/>
        <end position="3022"/>
    </location>
</feature>
<feature type="domain" description="Cadherin" evidence="21">
    <location>
        <begin position="2389"/>
        <end position="2489"/>
    </location>
</feature>
<evidence type="ECO:0000256" key="11">
    <source>
        <dbReference type="ARBA" id="ARBA00023157"/>
    </source>
</evidence>
<dbReference type="SUPFAM" id="SSF49313">
    <property type="entry name" value="Cadherin-like"/>
    <property type="match status" value="30"/>
</dbReference>
<feature type="domain" description="Cadherin" evidence="21">
    <location>
        <begin position="926"/>
        <end position="1026"/>
    </location>
</feature>
<evidence type="ECO:0000256" key="10">
    <source>
        <dbReference type="ARBA" id="ARBA00023136"/>
    </source>
</evidence>
<dbReference type="PROSITE" id="PS00232">
    <property type="entry name" value="CADHERIN_1"/>
    <property type="match status" value="9"/>
</dbReference>
<comment type="function">
    <text evidence="16">Cadherins are calcium-dependent cell adhesion proteins.</text>
</comment>
<dbReference type="Gene3D" id="2.10.25.10">
    <property type="entry name" value="Laminin"/>
    <property type="match status" value="2"/>
</dbReference>
<feature type="domain" description="Cadherin" evidence="21">
    <location>
        <begin position="2023"/>
        <end position="2123"/>
    </location>
</feature>
<dbReference type="FunFam" id="2.60.40.60:FF:000026">
    <property type="entry name" value="FAT atypical cadherin 1"/>
    <property type="match status" value="1"/>
</dbReference>
<dbReference type="FunFam" id="2.60.40.60:FF:000021">
    <property type="entry name" value="FAT atypical cadherin 1"/>
    <property type="match status" value="2"/>
</dbReference>
<feature type="disulfide bond" evidence="14">
    <location>
        <begin position="4018"/>
        <end position="4027"/>
    </location>
</feature>
<feature type="domain" description="Cadherin" evidence="21">
    <location>
        <begin position="1819"/>
        <end position="1925"/>
    </location>
</feature>
<feature type="domain" description="EGF-like" evidence="20">
    <location>
        <begin position="3987"/>
        <end position="4028"/>
    </location>
</feature>
<feature type="domain" description="Laminin G" evidence="19">
    <location>
        <begin position="3519"/>
        <end position="3718"/>
    </location>
</feature>
<dbReference type="GO" id="GO:0016342">
    <property type="term" value="C:catenin complex"/>
    <property type="evidence" value="ECO:0007669"/>
    <property type="project" value="TreeGrafter"/>
</dbReference>
<evidence type="ECO:0000256" key="17">
    <source>
        <dbReference type="SAM" id="MobiDB-lite"/>
    </source>
</evidence>
<dbReference type="InterPro" id="IPR000742">
    <property type="entry name" value="EGF"/>
</dbReference>
<proteinExistence type="predicted"/>
<feature type="compositionally biased region" description="Low complexity" evidence="17">
    <location>
        <begin position="4193"/>
        <end position="4204"/>
    </location>
</feature>
<feature type="disulfide bond" evidence="14">
    <location>
        <begin position="3508"/>
        <end position="3517"/>
    </location>
</feature>
<dbReference type="FunFam" id="2.60.40.60:FF:000020">
    <property type="entry name" value="Dachsous cadherin-related 1b"/>
    <property type="match status" value="5"/>
</dbReference>
<dbReference type="Pfam" id="PF01049">
    <property type="entry name" value="CADH_Y-type_LIR"/>
    <property type="match status" value="1"/>
</dbReference>
<dbReference type="PROSITE" id="PS50268">
    <property type="entry name" value="CADHERIN_2"/>
    <property type="match status" value="30"/>
</dbReference>
<dbReference type="GO" id="GO:0034332">
    <property type="term" value="P:adherens junction organization"/>
    <property type="evidence" value="ECO:0007669"/>
    <property type="project" value="TreeGrafter"/>
</dbReference>
<dbReference type="GO" id="GO:0016477">
    <property type="term" value="P:cell migration"/>
    <property type="evidence" value="ECO:0007669"/>
    <property type="project" value="TreeGrafter"/>
</dbReference>
<keyword evidence="11 14" id="KW-1015">Disulfide bond</keyword>
<dbReference type="FunFam" id="2.60.40.60:FF:000116">
    <property type="entry name" value="Dachsous cadherin-related 2"/>
    <property type="match status" value="1"/>
</dbReference>
<evidence type="ECO:0000256" key="6">
    <source>
        <dbReference type="ARBA" id="ARBA00022737"/>
    </source>
</evidence>
<dbReference type="FunFam" id="2.60.40.60:FF:000037">
    <property type="entry name" value="FAT atypical cadherin 1"/>
    <property type="match status" value="1"/>
</dbReference>
<comment type="caution">
    <text evidence="14">Lacks conserved residue(s) required for the propagation of feature annotation.</text>
</comment>
<dbReference type="InterPro" id="IPR015919">
    <property type="entry name" value="Cadherin-like_sf"/>
</dbReference>
<keyword evidence="10 18" id="KW-0472">Membrane</keyword>
<feature type="domain" description="Cadherin" evidence="21">
    <location>
        <begin position="578"/>
        <end position="685"/>
    </location>
</feature>
<feature type="domain" description="Cadherin" evidence="21">
    <location>
        <begin position="59"/>
        <end position="134"/>
    </location>
</feature>
<feature type="domain" description="Cadherin" evidence="21">
    <location>
        <begin position="2490"/>
        <end position="2594"/>
    </location>
</feature>
<feature type="region of interest" description="Disordered" evidence="17">
    <location>
        <begin position="4155"/>
        <end position="4296"/>
    </location>
</feature>